<sequence length="21" mass="2237">MTANKEGAKTASEAEAWSLNQ</sequence>
<feature type="non-terminal residue" evidence="2">
    <location>
        <position position="21"/>
    </location>
</feature>
<keyword evidence="3" id="KW-1185">Reference proteome</keyword>
<accession>A0A392UKY6</accession>
<reference evidence="2 3" key="1">
    <citation type="journal article" date="2018" name="Front. Plant Sci.">
        <title>Red Clover (Trifolium pratense) and Zigzag Clover (T. medium) - A Picture of Genomic Similarities and Differences.</title>
        <authorList>
            <person name="Dluhosova J."/>
            <person name="Istvanek J."/>
            <person name="Nedelnik J."/>
            <person name="Repkova J."/>
        </authorList>
    </citation>
    <scope>NUCLEOTIDE SEQUENCE [LARGE SCALE GENOMIC DNA]</scope>
    <source>
        <strain evidence="3">cv. 10/8</strain>
        <tissue evidence="2">Leaf</tissue>
    </source>
</reference>
<feature type="region of interest" description="Disordered" evidence="1">
    <location>
        <begin position="1"/>
        <end position="21"/>
    </location>
</feature>
<organism evidence="2 3">
    <name type="scientific">Trifolium medium</name>
    <dbReference type="NCBI Taxonomy" id="97028"/>
    <lineage>
        <taxon>Eukaryota</taxon>
        <taxon>Viridiplantae</taxon>
        <taxon>Streptophyta</taxon>
        <taxon>Embryophyta</taxon>
        <taxon>Tracheophyta</taxon>
        <taxon>Spermatophyta</taxon>
        <taxon>Magnoliopsida</taxon>
        <taxon>eudicotyledons</taxon>
        <taxon>Gunneridae</taxon>
        <taxon>Pentapetalae</taxon>
        <taxon>rosids</taxon>
        <taxon>fabids</taxon>
        <taxon>Fabales</taxon>
        <taxon>Fabaceae</taxon>
        <taxon>Papilionoideae</taxon>
        <taxon>50 kb inversion clade</taxon>
        <taxon>NPAAA clade</taxon>
        <taxon>Hologalegina</taxon>
        <taxon>IRL clade</taxon>
        <taxon>Trifolieae</taxon>
        <taxon>Trifolium</taxon>
    </lineage>
</organism>
<comment type="caution">
    <text evidence="2">The sequence shown here is derived from an EMBL/GenBank/DDBJ whole genome shotgun (WGS) entry which is preliminary data.</text>
</comment>
<dbReference type="EMBL" id="LXQA010837757">
    <property type="protein sequence ID" value="MCI73407.1"/>
    <property type="molecule type" value="Genomic_DNA"/>
</dbReference>
<dbReference type="AlphaFoldDB" id="A0A392UKY6"/>
<proteinExistence type="predicted"/>
<evidence type="ECO:0000313" key="3">
    <source>
        <dbReference type="Proteomes" id="UP000265520"/>
    </source>
</evidence>
<evidence type="ECO:0000313" key="2">
    <source>
        <dbReference type="EMBL" id="MCI73407.1"/>
    </source>
</evidence>
<dbReference type="Proteomes" id="UP000265520">
    <property type="component" value="Unassembled WGS sequence"/>
</dbReference>
<protein>
    <submittedName>
        <fullName evidence="2">Uncharacterized protein</fullName>
    </submittedName>
</protein>
<evidence type="ECO:0000256" key="1">
    <source>
        <dbReference type="SAM" id="MobiDB-lite"/>
    </source>
</evidence>
<name>A0A392UKY6_9FABA</name>